<comment type="subcellular location">
    <subcellularLocation>
        <location evidence="1">Cell membrane</location>
        <topology evidence="1">Multi-pass membrane protein</topology>
    </subcellularLocation>
</comment>
<feature type="domain" description="ABC transmembrane type-1" evidence="9">
    <location>
        <begin position="59"/>
        <end position="249"/>
    </location>
</feature>
<evidence type="ECO:0000256" key="3">
    <source>
        <dbReference type="ARBA" id="ARBA00022448"/>
    </source>
</evidence>
<evidence type="ECO:0000256" key="5">
    <source>
        <dbReference type="ARBA" id="ARBA00022692"/>
    </source>
</evidence>
<dbReference type="InterPro" id="IPR051789">
    <property type="entry name" value="Bact_Polyamine_Transport"/>
</dbReference>
<comment type="similarity">
    <text evidence="2">Belongs to the binding-protein-dependent transport system permease family. CysTW subfamily.</text>
</comment>
<evidence type="ECO:0000256" key="2">
    <source>
        <dbReference type="ARBA" id="ARBA00007069"/>
    </source>
</evidence>
<dbReference type="PANTHER" id="PTHR43848:SF2">
    <property type="entry name" value="PUTRESCINE TRANSPORT SYSTEM PERMEASE PROTEIN POTI"/>
    <property type="match status" value="1"/>
</dbReference>
<protein>
    <submittedName>
        <fullName evidence="10">ABC transporter permease</fullName>
    </submittedName>
</protein>
<feature type="transmembrane region" description="Helical" evidence="8">
    <location>
        <begin position="230"/>
        <end position="249"/>
    </location>
</feature>
<evidence type="ECO:0000259" key="9">
    <source>
        <dbReference type="PROSITE" id="PS50928"/>
    </source>
</evidence>
<organism evidence="10">
    <name type="scientific">Methyloraptor flagellatus</name>
    <dbReference type="NCBI Taxonomy" id="3162530"/>
    <lineage>
        <taxon>Bacteria</taxon>
        <taxon>Pseudomonadati</taxon>
        <taxon>Pseudomonadota</taxon>
        <taxon>Alphaproteobacteria</taxon>
        <taxon>Hyphomicrobiales</taxon>
        <taxon>Ancalomicrobiaceae</taxon>
        <taxon>Methyloraptor</taxon>
    </lineage>
</organism>
<keyword evidence="5 8" id="KW-0812">Transmembrane</keyword>
<sequence length="274" mass="29196">MSRFTATVLGLATAFLYLPIVVLAIFSFNDSDLMAFPLSGFTLKWYAELAGNAAFHRGFVTSFLIAQPVGLIAMLVGLGAALALTAPGLRWRIGFGALILLPFLVPKSVLSIAQAMIMSRVGLERGAVALILAQSLVAIPFTTVMLSAVLVRIDPRLDEAARDLGATPWQSFRLVLLPQIKGALAGAFSVGVILSLADLTIAMFLAGRTQPLSLIVASEFRRELRPDLNAMQVSVLALTAVIVAASELYRRRRIRRRPVVAATAPETAPVGAAS</sequence>
<dbReference type="PANTHER" id="PTHR43848">
    <property type="entry name" value="PUTRESCINE TRANSPORT SYSTEM PERMEASE PROTEIN POTI"/>
    <property type="match status" value="1"/>
</dbReference>
<dbReference type="GO" id="GO:0055085">
    <property type="term" value="P:transmembrane transport"/>
    <property type="evidence" value="ECO:0007669"/>
    <property type="project" value="InterPro"/>
</dbReference>
<evidence type="ECO:0000256" key="4">
    <source>
        <dbReference type="ARBA" id="ARBA00022475"/>
    </source>
</evidence>
<dbReference type="AlphaFoldDB" id="A0AAU7X7H5"/>
<dbReference type="KEGG" id="mflg:ABS361_15815"/>
<keyword evidence="7 8" id="KW-0472">Membrane</keyword>
<gene>
    <name evidence="10" type="ORF">ABS361_15815</name>
</gene>
<dbReference type="CDD" id="cd06261">
    <property type="entry name" value="TM_PBP2"/>
    <property type="match status" value="1"/>
</dbReference>
<feature type="transmembrane region" description="Helical" evidence="8">
    <location>
        <begin position="129"/>
        <end position="151"/>
    </location>
</feature>
<feature type="transmembrane region" description="Helical" evidence="8">
    <location>
        <begin position="65"/>
        <end position="86"/>
    </location>
</feature>
<feature type="transmembrane region" description="Helical" evidence="8">
    <location>
        <begin position="183"/>
        <end position="206"/>
    </location>
</feature>
<keyword evidence="3" id="KW-0813">Transport</keyword>
<keyword evidence="6 8" id="KW-1133">Transmembrane helix</keyword>
<dbReference type="GO" id="GO:0005886">
    <property type="term" value="C:plasma membrane"/>
    <property type="evidence" value="ECO:0007669"/>
    <property type="project" value="UniProtKB-SubCell"/>
</dbReference>
<evidence type="ECO:0000256" key="6">
    <source>
        <dbReference type="ARBA" id="ARBA00022989"/>
    </source>
</evidence>
<proteinExistence type="inferred from homology"/>
<dbReference type="RefSeq" id="WP_407048640.1">
    <property type="nucleotide sequence ID" value="NZ_CP158568.1"/>
</dbReference>
<evidence type="ECO:0000256" key="1">
    <source>
        <dbReference type="ARBA" id="ARBA00004651"/>
    </source>
</evidence>
<reference evidence="10" key="1">
    <citation type="submission" date="2024-06" db="EMBL/GenBank/DDBJ databases">
        <title>Methylostella associata gen. nov., sp. nov., a novel Ancalomicrobiaceae-affiliated facultatively methylotrophic bacteria that feed on methanotrophs of the genus Methylococcus.</title>
        <authorList>
            <person name="Saltykova V."/>
            <person name="Danilova O.V."/>
            <person name="Oshkin I.Y."/>
            <person name="Belova S.E."/>
            <person name="Pimenov N.V."/>
            <person name="Dedysh S.N."/>
        </authorList>
    </citation>
    <scope>NUCLEOTIDE SEQUENCE</scope>
    <source>
        <strain evidence="10">S20</strain>
    </source>
</reference>
<dbReference type="Gene3D" id="1.10.3720.10">
    <property type="entry name" value="MetI-like"/>
    <property type="match status" value="1"/>
</dbReference>
<dbReference type="InterPro" id="IPR000515">
    <property type="entry name" value="MetI-like"/>
</dbReference>
<feature type="transmembrane region" description="Helical" evidence="8">
    <location>
        <begin position="93"/>
        <end position="117"/>
    </location>
</feature>
<accession>A0AAU7X7H5</accession>
<evidence type="ECO:0000313" key="10">
    <source>
        <dbReference type="EMBL" id="XBY43540.1"/>
    </source>
</evidence>
<dbReference type="PROSITE" id="PS50928">
    <property type="entry name" value="ABC_TM1"/>
    <property type="match status" value="1"/>
</dbReference>
<dbReference type="EMBL" id="CP158568">
    <property type="protein sequence ID" value="XBY43540.1"/>
    <property type="molecule type" value="Genomic_DNA"/>
</dbReference>
<dbReference type="InterPro" id="IPR035906">
    <property type="entry name" value="MetI-like_sf"/>
</dbReference>
<keyword evidence="4" id="KW-1003">Cell membrane</keyword>
<evidence type="ECO:0000256" key="8">
    <source>
        <dbReference type="SAM" id="Phobius"/>
    </source>
</evidence>
<name>A0AAU7X7H5_9HYPH</name>
<dbReference type="SUPFAM" id="SSF161098">
    <property type="entry name" value="MetI-like"/>
    <property type="match status" value="1"/>
</dbReference>
<evidence type="ECO:0000256" key="7">
    <source>
        <dbReference type="ARBA" id="ARBA00023136"/>
    </source>
</evidence>